<dbReference type="AlphaFoldDB" id="T1FR02"/>
<keyword evidence="9" id="KW-0812">Transmembrane</keyword>
<reference evidence="12" key="1">
    <citation type="submission" date="2012-12" db="EMBL/GenBank/DDBJ databases">
        <authorList>
            <person name="Hellsten U."/>
            <person name="Grimwood J."/>
            <person name="Chapman J.A."/>
            <person name="Shapiro H."/>
            <person name="Aerts A."/>
            <person name="Otillar R.P."/>
            <person name="Terry A.Y."/>
            <person name="Boore J.L."/>
            <person name="Simakov O."/>
            <person name="Marletaz F."/>
            <person name="Cho S.-J."/>
            <person name="Edsinger-Gonzales E."/>
            <person name="Havlak P."/>
            <person name="Kuo D.-H."/>
            <person name="Larsson T."/>
            <person name="Lv J."/>
            <person name="Arendt D."/>
            <person name="Savage R."/>
            <person name="Osoegawa K."/>
            <person name="de Jong P."/>
            <person name="Lindberg D.R."/>
            <person name="Seaver E.C."/>
            <person name="Weisblat D.A."/>
            <person name="Putnam N.H."/>
            <person name="Grigoriev I.V."/>
            <person name="Rokhsar D.S."/>
        </authorList>
    </citation>
    <scope>NUCLEOTIDE SEQUENCE</scope>
</reference>
<gene>
    <name evidence="11" type="primary">20211249</name>
    <name evidence="10" type="ORF">HELRODRAFT_189374</name>
</gene>
<evidence type="ECO:0000256" key="7">
    <source>
        <dbReference type="ARBA" id="ARBA00023224"/>
    </source>
</evidence>
<dbReference type="EMBL" id="AMQM01001515">
    <property type="status" value="NOT_ANNOTATED_CDS"/>
    <property type="molecule type" value="Genomic_DNA"/>
</dbReference>
<keyword evidence="9" id="KW-1133">Transmembrane helix</keyword>
<evidence type="ECO:0000313" key="11">
    <source>
        <dbReference type="EnsemblMetazoa" id="HelroP189374"/>
    </source>
</evidence>
<evidence type="ECO:0000256" key="3">
    <source>
        <dbReference type="ARBA" id="ARBA00022475"/>
    </source>
</evidence>
<feature type="compositionally biased region" description="Polar residues" evidence="8">
    <location>
        <begin position="253"/>
        <end position="263"/>
    </location>
</feature>
<reference evidence="10 12" key="2">
    <citation type="journal article" date="2013" name="Nature">
        <title>Insights into bilaterian evolution from three spiralian genomes.</title>
        <authorList>
            <person name="Simakov O."/>
            <person name="Marletaz F."/>
            <person name="Cho S.J."/>
            <person name="Edsinger-Gonzales E."/>
            <person name="Havlak P."/>
            <person name="Hellsten U."/>
            <person name="Kuo D.H."/>
            <person name="Larsson T."/>
            <person name="Lv J."/>
            <person name="Arendt D."/>
            <person name="Savage R."/>
            <person name="Osoegawa K."/>
            <person name="de Jong P."/>
            <person name="Grimwood J."/>
            <person name="Chapman J.A."/>
            <person name="Shapiro H."/>
            <person name="Aerts A."/>
            <person name="Otillar R.P."/>
            <person name="Terry A.Y."/>
            <person name="Boore J.L."/>
            <person name="Grigoriev I.V."/>
            <person name="Lindberg D.R."/>
            <person name="Seaver E.C."/>
            <person name="Weisblat D.A."/>
            <person name="Putnam N.H."/>
            <person name="Rokhsar D.S."/>
        </authorList>
    </citation>
    <scope>NUCLEOTIDE SEQUENCE</scope>
</reference>
<protein>
    <submittedName>
        <fullName evidence="10 11">Uncharacterized protein</fullName>
    </submittedName>
</protein>
<dbReference type="eggNOG" id="KOG4418">
    <property type="taxonomic scope" value="Eukaryota"/>
</dbReference>
<feature type="transmembrane region" description="Helical" evidence="9">
    <location>
        <begin position="21"/>
        <end position="43"/>
    </location>
</feature>
<dbReference type="PANTHER" id="PTHR32546">
    <property type="entry name" value="G-PROTEIN COUPLED RECEPTOR 158-RELATED"/>
    <property type="match status" value="1"/>
</dbReference>
<proteinExistence type="inferred from homology"/>
<dbReference type="InParanoid" id="T1FR02"/>
<evidence type="ECO:0000256" key="2">
    <source>
        <dbReference type="ARBA" id="ARBA00007242"/>
    </source>
</evidence>
<dbReference type="GO" id="GO:0004930">
    <property type="term" value="F:G protein-coupled receptor activity"/>
    <property type="evidence" value="ECO:0007669"/>
    <property type="project" value="UniProtKB-KW"/>
</dbReference>
<dbReference type="HOGENOM" id="CLU_964043_0_0_1"/>
<accession>T1FR02</accession>
<sequence>MCCSSSSPPSFTVESRVITTAVINESVFSALLYVVKFVLYHLLTKQNSFVLSFCRCHLTITVNLALILVSKLWQAKMSAILAATRRKDGGVSSSGTASGHSTSNNNKPFSLACHETLKNQPSNVSTSKKSQESGDFLMSGLNHEEVKNEFKRIYKQLEAYNKTKPSRKDVAQLTSKKQSTSKKQGHRRFSLHNFHHNRHNKHHNPQIGERTKCLEESVDREQGAIDVMKVTPEESSTSAEGRVAVVATGSGLNGASSGFNSSGPDVRTSFLGGEEIAGGAISSENEEVP</sequence>
<name>T1FR02_HELRO</name>
<keyword evidence="7" id="KW-0807">Transducer</keyword>
<feature type="compositionally biased region" description="Low complexity" evidence="8">
    <location>
        <begin position="90"/>
        <end position="103"/>
    </location>
</feature>
<evidence type="ECO:0000313" key="12">
    <source>
        <dbReference type="Proteomes" id="UP000015101"/>
    </source>
</evidence>
<dbReference type="Proteomes" id="UP000015101">
    <property type="component" value="Unassembled WGS sequence"/>
</dbReference>
<comment type="similarity">
    <text evidence="2">Belongs to the G-protein coupled receptor 3 family.</text>
</comment>
<feature type="region of interest" description="Disordered" evidence="8">
    <location>
        <begin position="163"/>
        <end position="187"/>
    </location>
</feature>
<keyword evidence="6" id="KW-0325">Glycoprotein</keyword>
<evidence type="ECO:0000256" key="5">
    <source>
        <dbReference type="ARBA" id="ARBA00023170"/>
    </source>
</evidence>
<dbReference type="KEGG" id="hro:HELRODRAFT_189374"/>
<reference evidence="11" key="3">
    <citation type="submission" date="2015-06" db="UniProtKB">
        <authorList>
            <consortium name="EnsemblMetazoa"/>
        </authorList>
    </citation>
    <scope>IDENTIFICATION</scope>
</reference>
<keyword evidence="5" id="KW-0675">Receptor</keyword>
<dbReference type="GO" id="GO:0005886">
    <property type="term" value="C:plasma membrane"/>
    <property type="evidence" value="ECO:0007669"/>
    <property type="project" value="UniProtKB-SubCell"/>
</dbReference>
<evidence type="ECO:0000256" key="9">
    <source>
        <dbReference type="SAM" id="Phobius"/>
    </source>
</evidence>
<evidence type="ECO:0000256" key="4">
    <source>
        <dbReference type="ARBA" id="ARBA00023040"/>
    </source>
</evidence>
<dbReference type="CTD" id="20211249"/>
<keyword evidence="4" id="KW-0297">G-protein coupled receptor</keyword>
<keyword evidence="12" id="KW-1185">Reference proteome</keyword>
<dbReference type="RefSeq" id="XP_009027316.1">
    <property type="nucleotide sequence ID" value="XM_009029068.1"/>
</dbReference>
<feature type="region of interest" description="Disordered" evidence="8">
    <location>
        <begin position="88"/>
        <end position="109"/>
    </location>
</feature>
<keyword evidence="3" id="KW-1003">Cell membrane</keyword>
<keyword evidence="9" id="KW-0472">Membrane</keyword>
<evidence type="ECO:0000256" key="8">
    <source>
        <dbReference type="SAM" id="MobiDB-lite"/>
    </source>
</evidence>
<dbReference type="GeneID" id="20211249"/>
<evidence type="ECO:0000256" key="6">
    <source>
        <dbReference type="ARBA" id="ARBA00023180"/>
    </source>
</evidence>
<organism evidence="11 12">
    <name type="scientific">Helobdella robusta</name>
    <name type="common">Californian leech</name>
    <dbReference type="NCBI Taxonomy" id="6412"/>
    <lineage>
        <taxon>Eukaryota</taxon>
        <taxon>Metazoa</taxon>
        <taxon>Spiralia</taxon>
        <taxon>Lophotrochozoa</taxon>
        <taxon>Annelida</taxon>
        <taxon>Clitellata</taxon>
        <taxon>Hirudinea</taxon>
        <taxon>Rhynchobdellida</taxon>
        <taxon>Glossiphoniidae</taxon>
        <taxon>Helobdella</taxon>
    </lineage>
</organism>
<dbReference type="InterPro" id="IPR043458">
    <property type="entry name" value="GPR158/179"/>
</dbReference>
<evidence type="ECO:0000256" key="1">
    <source>
        <dbReference type="ARBA" id="ARBA00004651"/>
    </source>
</evidence>
<comment type="subcellular location">
    <subcellularLocation>
        <location evidence="1">Cell membrane</location>
        <topology evidence="1">Multi-pass membrane protein</topology>
    </subcellularLocation>
</comment>
<dbReference type="PANTHER" id="PTHR32546:SF26">
    <property type="entry name" value="SMOG, ISOFORM D"/>
    <property type="match status" value="1"/>
</dbReference>
<feature type="region of interest" description="Disordered" evidence="8">
    <location>
        <begin position="251"/>
        <end position="289"/>
    </location>
</feature>
<dbReference type="EnsemblMetazoa" id="HelroT189374">
    <property type="protein sequence ID" value="HelroP189374"/>
    <property type="gene ID" value="HelroG189374"/>
</dbReference>
<dbReference type="EMBL" id="KB097571">
    <property type="protein sequence ID" value="ESN94206.1"/>
    <property type="molecule type" value="Genomic_DNA"/>
</dbReference>
<evidence type="ECO:0000313" key="10">
    <source>
        <dbReference type="EMBL" id="ESN94206.1"/>
    </source>
</evidence>